<dbReference type="Proteomes" id="UP000541558">
    <property type="component" value="Unassembled WGS sequence"/>
</dbReference>
<proteinExistence type="predicted"/>
<reference evidence="2 3" key="1">
    <citation type="journal article" date="2020" name="ISME J.">
        <title>Uncovering the hidden diversity of litter-decomposition mechanisms in mushroom-forming fungi.</title>
        <authorList>
            <person name="Floudas D."/>
            <person name="Bentzer J."/>
            <person name="Ahren D."/>
            <person name="Johansson T."/>
            <person name="Persson P."/>
            <person name="Tunlid A."/>
        </authorList>
    </citation>
    <scope>NUCLEOTIDE SEQUENCE [LARGE SCALE GENOMIC DNA]</scope>
    <source>
        <strain evidence="2 3">CBS 175.51</strain>
    </source>
</reference>
<feature type="region of interest" description="Disordered" evidence="1">
    <location>
        <begin position="670"/>
        <end position="738"/>
    </location>
</feature>
<organism evidence="2 3">
    <name type="scientific">Ephemerocybe angulata</name>
    <dbReference type="NCBI Taxonomy" id="980116"/>
    <lineage>
        <taxon>Eukaryota</taxon>
        <taxon>Fungi</taxon>
        <taxon>Dikarya</taxon>
        <taxon>Basidiomycota</taxon>
        <taxon>Agaricomycotina</taxon>
        <taxon>Agaricomycetes</taxon>
        <taxon>Agaricomycetidae</taxon>
        <taxon>Agaricales</taxon>
        <taxon>Agaricineae</taxon>
        <taxon>Psathyrellaceae</taxon>
        <taxon>Ephemerocybe</taxon>
    </lineage>
</organism>
<gene>
    <name evidence="2" type="ORF">D9611_002091</name>
</gene>
<dbReference type="AlphaFoldDB" id="A0A8H5CI58"/>
<evidence type="ECO:0000313" key="2">
    <source>
        <dbReference type="EMBL" id="KAF5342231.1"/>
    </source>
</evidence>
<comment type="caution">
    <text evidence="2">The sequence shown here is derived from an EMBL/GenBank/DDBJ whole genome shotgun (WGS) entry which is preliminary data.</text>
</comment>
<evidence type="ECO:0000313" key="3">
    <source>
        <dbReference type="Proteomes" id="UP000541558"/>
    </source>
</evidence>
<feature type="region of interest" description="Disordered" evidence="1">
    <location>
        <begin position="813"/>
        <end position="833"/>
    </location>
</feature>
<dbReference type="OrthoDB" id="3048541at2759"/>
<feature type="compositionally biased region" description="Basic and acidic residues" evidence="1">
    <location>
        <begin position="1"/>
        <end position="10"/>
    </location>
</feature>
<keyword evidence="3" id="KW-1185">Reference proteome</keyword>
<dbReference type="EMBL" id="JAACJK010000001">
    <property type="protein sequence ID" value="KAF5342231.1"/>
    <property type="molecule type" value="Genomic_DNA"/>
</dbReference>
<feature type="region of interest" description="Disordered" evidence="1">
    <location>
        <begin position="1"/>
        <end position="20"/>
    </location>
</feature>
<feature type="compositionally biased region" description="Acidic residues" evidence="1">
    <location>
        <begin position="721"/>
        <end position="738"/>
    </location>
</feature>
<protein>
    <submittedName>
        <fullName evidence="2">Uncharacterized protein</fullName>
    </submittedName>
</protein>
<feature type="compositionally biased region" description="Acidic residues" evidence="1">
    <location>
        <begin position="670"/>
        <end position="687"/>
    </location>
</feature>
<name>A0A8H5CI58_9AGAR</name>
<accession>A0A8H5CI58</accession>
<evidence type="ECO:0000256" key="1">
    <source>
        <dbReference type="SAM" id="MobiDB-lite"/>
    </source>
</evidence>
<sequence>MDRAAKEELPSHMNHSYLNSQQTDRLVRKLVRQVKHLRLEDQNNKRKLRRRDGKLAHFDQIVVCIAQKNLRQASRILHRSLKRGDSLARTLDRLVSAANGKGKERAEWTEYDLDVANLIRLEGGPRLLYAMAKSDGYASRTTLARRRPIPEIKPSMGIPSAADVSANINSLLGARGRKAPPDPAVGQVLMVDDVSLNEYSRYNEADNNVVGLCREHVERAVTDTTINSMADIVRLETALVEKTVHHGKEATVVAIAPVTGTDHYSPSPIVVSPTCKTEDGKGSAIWIKRTLDTYHTHPCGEAVHGPITAIATDGASQFRTMRFMLCHSEVVGEDTPVGRIICQLKGMNRRTGANGLLGTCDVKHIIKRFATRLRSQNGVQVNKSEIYPEHIFEVLQQLKGMAPEKAKLLLNPIDKQNVPAAVNLLQTLLDLNTSTLPGARATATPSLLRKLEDIIFVSRVLGQFLLPFITPNMSLSEQIRHLSTYSHLITALYRKHRTGFLSSQLYADSQAIVKNIIFTAARLQSYQRNIPYYILFEGTDRLEGVFSHARTQDHARNFDILQLAHKLSIGAEINAIYERHPHLHRGHKRLNLVNARGIDHMNPRSWQGDVNVDRVDIVAEYNAGREAALAILAEKYGREHGFDYDEIFSKPDHDHLRPFGKYVGIKHVDEESDDAEDDAEEIDEGVAEVDNGSLAREGVAGDGGDEGDHGASTENSISDPTEFDEGHDDDLEDDLGPEISETDFDTILAPNLNTPALDLEGARPRADPWIEVDGERLNKHVLVAKRLTATSTAAHKITHRFFRVRGDTTESLLFGRQKGKGKGSESASSDDDVDRIWTGDPGVVLVRSGRHISLAVAEVLNFRQGSSTTNLGSVPFDDVYDEKKKITVAVQFMELKPTVDTSTGALEWVWTGDYLNIAKPSDPGTLTHKEVALRTPARHFLPVAPTRTEDGSWSFSHSELETLLREAWSDLDPEGDAILSQINALPMVDPTSARLPMVHPNPPNTSNPKSLHVGDAPVDLVAEKLPGDAKVQCKLCPHIDEVKQMRNHVAKHILYARRNVTDLSMYTRMAVGALACGWCGQDNCKTEMTLRPRRAALISSNCPYHYAGMQYKSANTSTIRSPSTNVPVQCTLCPKLPTGQHPTVWKYNFWNHMAAYHADEETGVLVDVPRELSDVVRIRLYEELAMDVAEHQTRDFRQSWGIQNTDLPEPDEYIPPPANFGMQLVVPPAGAEERRKRSFSTLSILSNMSRDVKSARLDS</sequence>